<accession>A8ZNS0</accession>
<keyword evidence="1" id="KW-0472">Membrane</keyword>
<dbReference type="HOGENOM" id="CLU_172295_0_0_3"/>
<dbReference type="Pfam" id="PF12966">
    <property type="entry name" value="AtpR"/>
    <property type="match status" value="1"/>
</dbReference>
<proteinExistence type="predicted"/>
<dbReference type="Proteomes" id="UP000000268">
    <property type="component" value="Plasmid pREB4"/>
</dbReference>
<keyword evidence="2" id="KW-0614">Plasmid</keyword>
<dbReference type="KEGG" id="amr:AM1_D0161"/>
<protein>
    <recommendedName>
        <fullName evidence="4">ATP synthase subunit I</fullName>
    </recommendedName>
</protein>
<dbReference type="InterPro" id="IPR017581">
    <property type="entry name" value="AtpR-like"/>
</dbReference>
<evidence type="ECO:0000313" key="2">
    <source>
        <dbReference type="EMBL" id="ABW32656.1"/>
    </source>
</evidence>
<dbReference type="RefSeq" id="WP_012167719.1">
    <property type="nucleotide sequence ID" value="NC_009929.1"/>
</dbReference>
<evidence type="ECO:0000256" key="1">
    <source>
        <dbReference type="SAM" id="Phobius"/>
    </source>
</evidence>
<dbReference type="OrthoDB" id="9866303at2"/>
<sequence>MNSHSPALFTSLILGSSLGLLYFGGLWITILRFNRTTQPILLMWSSFLLRLGTVLGVFHLILQNGMSDHLLAPLLLTFLGFLGARNLLISSIIPLPKKIKKGRKDVVNYDL</sequence>
<keyword evidence="1" id="KW-1133">Transmembrane helix</keyword>
<feature type="transmembrane region" description="Helical" evidence="1">
    <location>
        <begin position="74"/>
        <end position="95"/>
    </location>
</feature>
<name>A8ZNS0_ACAM1</name>
<keyword evidence="1" id="KW-0812">Transmembrane</keyword>
<reference evidence="2 3" key="1">
    <citation type="journal article" date="2008" name="Proc. Natl. Acad. Sci. U.S.A.">
        <title>Niche adaptation and genome expansion in the chlorophyll d-producing cyanobacterium Acaryochloris marina.</title>
        <authorList>
            <person name="Swingley W.D."/>
            <person name="Chen M."/>
            <person name="Cheung P.C."/>
            <person name="Conrad A.L."/>
            <person name="Dejesa L.C."/>
            <person name="Hao J."/>
            <person name="Honchak B.M."/>
            <person name="Karbach L.E."/>
            <person name="Kurdoglu A."/>
            <person name="Lahiri S."/>
            <person name="Mastrian S.D."/>
            <person name="Miyashita H."/>
            <person name="Page L."/>
            <person name="Ramakrishna P."/>
            <person name="Satoh S."/>
            <person name="Sattley W.M."/>
            <person name="Shimada Y."/>
            <person name="Taylor H.L."/>
            <person name="Tomo T."/>
            <person name="Tsuchiya T."/>
            <person name="Wang Z.T."/>
            <person name="Raymond J."/>
            <person name="Mimuro M."/>
            <person name="Blankenship R.E."/>
            <person name="Touchman J.W."/>
        </authorList>
    </citation>
    <scope>NUCLEOTIDE SEQUENCE [LARGE SCALE GENOMIC DNA]</scope>
    <source>
        <strain evidence="3">MBIC 11017</strain>
        <plasmid evidence="3">Plasmid pREB4</plasmid>
    </source>
</reference>
<evidence type="ECO:0008006" key="4">
    <source>
        <dbReference type="Google" id="ProtNLM"/>
    </source>
</evidence>
<geneLocation type="plasmid" evidence="2 3">
    <name>pREB4</name>
</geneLocation>
<dbReference type="AlphaFoldDB" id="A8ZNS0"/>
<organism evidence="2 3">
    <name type="scientific">Acaryochloris marina (strain MBIC 11017)</name>
    <dbReference type="NCBI Taxonomy" id="329726"/>
    <lineage>
        <taxon>Bacteria</taxon>
        <taxon>Bacillati</taxon>
        <taxon>Cyanobacteriota</taxon>
        <taxon>Cyanophyceae</taxon>
        <taxon>Acaryochloridales</taxon>
        <taxon>Acaryochloridaceae</taxon>
        <taxon>Acaryochloris</taxon>
    </lineage>
</organism>
<dbReference type="EMBL" id="CP000841">
    <property type="protein sequence ID" value="ABW32656.1"/>
    <property type="molecule type" value="Genomic_DNA"/>
</dbReference>
<feature type="transmembrane region" description="Helical" evidence="1">
    <location>
        <begin position="40"/>
        <end position="62"/>
    </location>
</feature>
<gene>
    <name evidence="2" type="ordered locus">AM1_D0161</name>
</gene>
<keyword evidence="3" id="KW-1185">Reference proteome</keyword>
<feature type="transmembrane region" description="Helical" evidence="1">
    <location>
        <begin position="6"/>
        <end position="28"/>
    </location>
</feature>
<evidence type="ECO:0000313" key="3">
    <source>
        <dbReference type="Proteomes" id="UP000000268"/>
    </source>
</evidence>